<dbReference type="PANTHER" id="PTHR14463:SF5">
    <property type="entry name" value="LIPASE MATURATION FACTOR 2"/>
    <property type="match status" value="1"/>
</dbReference>
<feature type="transmembrane region" description="Helical" evidence="8">
    <location>
        <begin position="359"/>
        <end position="380"/>
    </location>
</feature>
<gene>
    <name evidence="11" type="primary">LMF2</name>
    <name evidence="11" type="ORF">TR136756</name>
</gene>
<sequence length="652" mass="73082">MSVDVLLNCPTGGQFVWISIFFTMSADRVLLGVGLVYFVAFCSLYIQLPGLIGDDGIAPVRLLPLSVPKSWQDFMLGTPTLLRFKDLVSLDAYHFTEALVLIGILISFLVVVSRSLRLVAFYLALWLCFLSVVKVIAPLERFWWSSTLLEAGLMATILSFQLGKRRYFPSYHIVAFSVRWLLFRITVSAGLAKLSQRDSEWWSLGALKSHMDSQLLPTPVAWYTTALPDWILRLVCAVVLMMHLITPVLFLVPLPGVQLFCFYSEVLLYAPMLVCGNYGFDSLLMLSLCYVFRPNGSNSKKGSTILRLMSTAASLSLISVVLYASAVFFGVRPSGNKINVDITVPYEHFRLLVGDLIRYSVPAACVIFGLTLLYSIYTALRARGCMRKMEHLTVVLLTGLAATGLFLGSSASFVASHEAFVGRSVLLPEIAHEFARSLRPLHLANDYRALFTRDEKVFVQPSPTGRATLVFEGSMSEKGPWTELSFFASPSKLDRMPPVLFGHSPVVDFELALDAYKSFDQSPLLANIVYRILTQQKDVKQLMDLTGLPVGPKYIQVKLYDYHFTLHGTSGSDWWRRTLKSVYLRPTHATDPRLTKLVEKFGLVGRRRERPVDPTYLSFILDQLRSLIGQPRDITPFIGVLLVVLVLDKLVL</sequence>
<feature type="transmembrane region" description="Helical" evidence="8">
    <location>
        <begin position="119"/>
        <end position="137"/>
    </location>
</feature>
<feature type="domain" description="Lipase maturation factor 1/2 C-terminal" evidence="10">
    <location>
        <begin position="464"/>
        <end position="583"/>
    </location>
</feature>
<protein>
    <recommendedName>
        <fullName evidence="8">Lipase maturation factor</fullName>
    </recommendedName>
</protein>
<dbReference type="GO" id="GO:0005789">
    <property type="term" value="C:endoplasmic reticulum membrane"/>
    <property type="evidence" value="ECO:0007669"/>
    <property type="project" value="UniProtKB-SubCell"/>
</dbReference>
<feature type="transmembrane region" description="Helical" evidence="8">
    <location>
        <begin position="266"/>
        <end position="292"/>
    </location>
</feature>
<organism evidence="11">
    <name type="scientific">Schistocephalus solidus</name>
    <name type="common">Tapeworm</name>
    <dbReference type="NCBI Taxonomy" id="70667"/>
    <lineage>
        <taxon>Eukaryota</taxon>
        <taxon>Metazoa</taxon>
        <taxon>Spiralia</taxon>
        <taxon>Lophotrochozoa</taxon>
        <taxon>Platyhelminthes</taxon>
        <taxon>Cestoda</taxon>
        <taxon>Eucestoda</taxon>
        <taxon>Diphyllobothriidea</taxon>
        <taxon>Diphyllobothriidae</taxon>
        <taxon>Schistocephalus</taxon>
    </lineage>
</organism>
<accession>A0A0X3PK81</accession>
<evidence type="ECO:0000259" key="10">
    <source>
        <dbReference type="Pfam" id="PF25179"/>
    </source>
</evidence>
<keyword evidence="3 8" id="KW-0812">Transmembrane</keyword>
<evidence type="ECO:0000256" key="5">
    <source>
        <dbReference type="ARBA" id="ARBA00022989"/>
    </source>
</evidence>
<dbReference type="Pfam" id="PF06762">
    <property type="entry name" value="LMF1"/>
    <property type="match status" value="1"/>
</dbReference>
<dbReference type="EMBL" id="GEEE01010880">
    <property type="protein sequence ID" value="JAP52345.1"/>
    <property type="molecule type" value="Transcribed_RNA"/>
</dbReference>
<reference evidence="11" key="1">
    <citation type="submission" date="2016-01" db="EMBL/GenBank/DDBJ databases">
        <title>Reference transcriptome for the parasite Schistocephalus solidus: insights into the molecular evolution of parasitism.</title>
        <authorList>
            <person name="Hebert F.O."/>
            <person name="Grambauer S."/>
            <person name="Barber I."/>
            <person name="Landry C.R."/>
            <person name="Aubin-Horth N."/>
        </authorList>
    </citation>
    <scope>NUCLEOTIDE SEQUENCE</scope>
</reference>
<keyword evidence="5 8" id="KW-1133">Transmembrane helix</keyword>
<dbReference type="GO" id="GO:0051604">
    <property type="term" value="P:protein maturation"/>
    <property type="evidence" value="ECO:0007669"/>
    <property type="project" value="InterPro"/>
</dbReference>
<dbReference type="PANTHER" id="PTHR14463">
    <property type="entry name" value="LIPASE MATURATION FACTOR"/>
    <property type="match status" value="1"/>
</dbReference>
<feature type="transmembrane region" description="Helical" evidence="8">
    <location>
        <begin position="29"/>
        <end position="48"/>
    </location>
</feature>
<evidence type="ECO:0000256" key="8">
    <source>
        <dbReference type="RuleBase" id="RU361229"/>
    </source>
</evidence>
<evidence type="ECO:0000313" key="11">
    <source>
        <dbReference type="EMBL" id="JAP52345.1"/>
    </source>
</evidence>
<evidence type="ECO:0000256" key="3">
    <source>
        <dbReference type="ARBA" id="ARBA00022692"/>
    </source>
</evidence>
<dbReference type="AlphaFoldDB" id="A0A0X3PK81"/>
<feature type="transmembrane region" description="Helical" evidence="8">
    <location>
        <begin position="92"/>
        <end position="112"/>
    </location>
</feature>
<proteinExistence type="inferred from homology"/>
<dbReference type="InterPro" id="IPR009613">
    <property type="entry name" value="LMF"/>
</dbReference>
<dbReference type="InterPro" id="IPR057433">
    <property type="entry name" value="LMF1/2_C"/>
</dbReference>
<keyword evidence="7" id="KW-0325">Glycoprotein</keyword>
<evidence type="ECO:0000256" key="6">
    <source>
        <dbReference type="ARBA" id="ARBA00023136"/>
    </source>
</evidence>
<evidence type="ECO:0000256" key="7">
    <source>
        <dbReference type="ARBA" id="ARBA00023180"/>
    </source>
</evidence>
<feature type="transmembrane region" description="Helical" evidence="8">
    <location>
        <begin position="304"/>
        <end position="331"/>
    </location>
</feature>
<feature type="transmembrane region" description="Helical" evidence="8">
    <location>
        <begin position="230"/>
        <end position="254"/>
    </location>
</feature>
<evidence type="ECO:0000256" key="1">
    <source>
        <dbReference type="ARBA" id="ARBA00004477"/>
    </source>
</evidence>
<feature type="transmembrane region" description="Helical" evidence="8">
    <location>
        <begin position="143"/>
        <end position="162"/>
    </location>
</feature>
<evidence type="ECO:0000259" key="9">
    <source>
        <dbReference type="Pfam" id="PF06762"/>
    </source>
</evidence>
<evidence type="ECO:0000256" key="4">
    <source>
        <dbReference type="ARBA" id="ARBA00022824"/>
    </source>
</evidence>
<name>A0A0X3PK81_SCHSO</name>
<feature type="domain" description="Lipase maturation factor 1/2 N-terminal" evidence="9">
    <location>
        <begin position="142"/>
        <end position="291"/>
    </location>
</feature>
<evidence type="ECO:0000256" key="2">
    <source>
        <dbReference type="ARBA" id="ARBA00005512"/>
    </source>
</evidence>
<feature type="transmembrane region" description="Helical" evidence="8">
    <location>
        <begin position="392"/>
        <end position="415"/>
    </location>
</feature>
<dbReference type="InterPro" id="IPR057434">
    <property type="entry name" value="LMF1/2_N"/>
</dbReference>
<dbReference type="Pfam" id="PF25179">
    <property type="entry name" value="LMF1_C"/>
    <property type="match status" value="1"/>
</dbReference>
<keyword evidence="4 8" id="KW-0256">Endoplasmic reticulum</keyword>
<comment type="function">
    <text evidence="8">Involved in the maturation of specific proteins in the endoplasmic reticulum.</text>
</comment>
<comment type="subcellular location">
    <subcellularLocation>
        <location evidence="1 8">Endoplasmic reticulum membrane</location>
        <topology evidence="1 8">Multi-pass membrane protein</topology>
    </subcellularLocation>
</comment>
<comment type="similarity">
    <text evidence="2 8">Belongs to the lipase maturation factor family.</text>
</comment>
<keyword evidence="6 8" id="KW-0472">Membrane</keyword>